<reference evidence="2 3" key="1">
    <citation type="submission" date="2015-03" db="EMBL/GenBank/DDBJ databases">
        <title>Genomics and transcriptomics of the oil-accumulating basidiomycete yeast T. oleaginosus allow insights into substrate utilization and the diverse evolutionary trajectories of mating systems in fungi.</title>
        <authorList>
            <consortium name="DOE Joint Genome Institute"/>
            <person name="Kourist R."/>
            <person name="Kracht O."/>
            <person name="Bracharz F."/>
            <person name="Lipzen A."/>
            <person name="Nolan M."/>
            <person name="Ohm R."/>
            <person name="Grigoriev I."/>
            <person name="Sun S."/>
            <person name="Heitman J."/>
            <person name="Bruck T."/>
            <person name="Nowrousian M."/>
        </authorList>
    </citation>
    <scope>NUCLEOTIDE SEQUENCE [LARGE SCALE GENOMIC DNA]</scope>
    <source>
        <strain evidence="2 3">IBC0246</strain>
    </source>
</reference>
<dbReference type="EMBL" id="KQ087204">
    <property type="protein sequence ID" value="KLT42566.1"/>
    <property type="molecule type" value="Genomic_DNA"/>
</dbReference>
<feature type="region of interest" description="Disordered" evidence="1">
    <location>
        <begin position="112"/>
        <end position="151"/>
    </location>
</feature>
<accession>A0A0J0XN63</accession>
<feature type="compositionally biased region" description="Low complexity" evidence="1">
    <location>
        <begin position="75"/>
        <end position="99"/>
    </location>
</feature>
<gene>
    <name evidence="2" type="ORF">CC85DRAFT_83952</name>
</gene>
<dbReference type="Proteomes" id="UP000053611">
    <property type="component" value="Unassembled WGS sequence"/>
</dbReference>
<sequence length="151" mass="15853">MLATSWLTAPPHAYAPIDLYHISRVWLSPGLGTILEIPECLARSGVSKFWNAAIPGAWGSESIIRSRPRSLTNLASSPSTTSDKASSAAADSTCTSTRSTWRRGLGLGHISSAAVAPPPHPITLNCTPISDATYRRSGTPPPATTPPALHS</sequence>
<evidence type="ECO:0000313" key="2">
    <source>
        <dbReference type="EMBL" id="KLT42566.1"/>
    </source>
</evidence>
<organism evidence="2 3">
    <name type="scientific">Cutaneotrichosporon oleaginosum</name>
    <dbReference type="NCBI Taxonomy" id="879819"/>
    <lineage>
        <taxon>Eukaryota</taxon>
        <taxon>Fungi</taxon>
        <taxon>Dikarya</taxon>
        <taxon>Basidiomycota</taxon>
        <taxon>Agaricomycotina</taxon>
        <taxon>Tremellomycetes</taxon>
        <taxon>Trichosporonales</taxon>
        <taxon>Trichosporonaceae</taxon>
        <taxon>Cutaneotrichosporon</taxon>
    </lineage>
</organism>
<protein>
    <submittedName>
        <fullName evidence="2">Uncharacterized protein</fullName>
    </submittedName>
</protein>
<name>A0A0J0XN63_9TREE</name>
<dbReference type="RefSeq" id="XP_018279057.1">
    <property type="nucleotide sequence ID" value="XM_018427458.1"/>
</dbReference>
<keyword evidence="3" id="KW-1185">Reference proteome</keyword>
<feature type="region of interest" description="Disordered" evidence="1">
    <location>
        <begin position="72"/>
        <end position="99"/>
    </location>
</feature>
<dbReference type="GeneID" id="28988061"/>
<proteinExistence type="predicted"/>
<evidence type="ECO:0000256" key="1">
    <source>
        <dbReference type="SAM" id="MobiDB-lite"/>
    </source>
</evidence>
<dbReference type="AlphaFoldDB" id="A0A0J0XN63"/>
<evidence type="ECO:0000313" key="3">
    <source>
        <dbReference type="Proteomes" id="UP000053611"/>
    </source>
</evidence>